<dbReference type="Proteomes" id="UP001165667">
    <property type="component" value="Unassembled WGS sequence"/>
</dbReference>
<sequence>MRFRPEDRAGPRMMGDFEDGYGVGWWFKFEIIGLGWMVDGPVRSDGFAEKALGRIVGVMTGEEP</sequence>
<keyword evidence="2" id="KW-1185">Reference proteome</keyword>
<comment type="caution">
    <text evidence="1">The sequence shown here is derived from an EMBL/GenBank/DDBJ whole genome shotgun (WGS) entry which is preliminary data.</text>
</comment>
<gene>
    <name evidence="1" type="ORF">M8523_35935</name>
</gene>
<evidence type="ECO:0000313" key="2">
    <source>
        <dbReference type="Proteomes" id="UP001165667"/>
    </source>
</evidence>
<dbReference type="EMBL" id="JAMOIM010000120">
    <property type="protein sequence ID" value="MCW6513228.1"/>
    <property type="molecule type" value="Genomic_DNA"/>
</dbReference>
<dbReference type="RefSeq" id="WP_282589599.1">
    <property type="nucleotide sequence ID" value="NZ_JAMOIM010000120.1"/>
</dbReference>
<protein>
    <submittedName>
        <fullName evidence="1">Uncharacterized protein</fullName>
    </submittedName>
</protein>
<name>A0AA41Z5A6_9HYPH</name>
<accession>A0AA41Z5A6</accession>
<proteinExistence type="predicted"/>
<dbReference type="AlphaFoldDB" id="A0AA41Z5A6"/>
<evidence type="ECO:0000313" key="1">
    <source>
        <dbReference type="EMBL" id="MCW6513228.1"/>
    </source>
</evidence>
<reference evidence="1" key="1">
    <citation type="submission" date="2022-05" db="EMBL/GenBank/DDBJ databases">
        <authorList>
            <person name="Pankratov T."/>
        </authorList>
    </citation>
    <scope>NUCLEOTIDE SEQUENCE</scope>
    <source>
        <strain evidence="1">BP6-180914</strain>
    </source>
</reference>
<organism evidence="1 2">
    <name type="scientific">Lichenifustis flavocetrariae</name>
    <dbReference type="NCBI Taxonomy" id="2949735"/>
    <lineage>
        <taxon>Bacteria</taxon>
        <taxon>Pseudomonadati</taxon>
        <taxon>Pseudomonadota</taxon>
        <taxon>Alphaproteobacteria</taxon>
        <taxon>Hyphomicrobiales</taxon>
        <taxon>Lichenihabitantaceae</taxon>
        <taxon>Lichenifustis</taxon>
    </lineage>
</organism>